<keyword evidence="1" id="KW-0812">Transmembrane</keyword>
<evidence type="ECO:0000313" key="2">
    <source>
        <dbReference type="EMBL" id="GAD00227.1"/>
    </source>
</evidence>
<dbReference type="STRING" id="1331007.AALB_0307"/>
<keyword evidence="1" id="KW-1133">Transmembrane helix</keyword>
<dbReference type="Proteomes" id="UP000014461">
    <property type="component" value="Unassembled WGS sequence"/>
</dbReference>
<organism evidence="2 3">
    <name type="scientific">Agarivorans albus MKT 106</name>
    <dbReference type="NCBI Taxonomy" id="1331007"/>
    <lineage>
        <taxon>Bacteria</taxon>
        <taxon>Pseudomonadati</taxon>
        <taxon>Pseudomonadota</taxon>
        <taxon>Gammaproteobacteria</taxon>
        <taxon>Alteromonadales</taxon>
        <taxon>Alteromonadaceae</taxon>
        <taxon>Agarivorans</taxon>
    </lineage>
</organism>
<evidence type="ECO:0000313" key="3">
    <source>
        <dbReference type="Proteomes" id="UP000014461"/>
    </source>
</evidence>
<dbReference type="AlphaFoldDB" id="R9PFV5"/>
<gene>
    <name evidence="2" type="ORF">AALB_0307</name>
</gene>
<comment type="caution">
    <text evidence="2">The sequence shown here is derived from an EMBL/GenBank/DDBJ whole genome shotgun (WGS) entry which is preliminary data.</text>
</comment>
<proteinExistence type="predicted"/>
<feature type="transmembrane region" description="Helical" evidence="1">
    <location>
        <begin position="32"/>
        <end position="52"/>
    </location>
</feature>
<keyword evidence="1" id="KW-0472">Membrane</keyword>
<protein>
    <submittedName>
        <fullName evidence="2">Uncharacterized protein</fullName>
    </submittedName>
</protein>
<evidence type="ECO:0000256" key="1">
    <source>
        <dbReference type="SAM" id="Phobius"/>
    </source>
</evidence>
<reference evidence="2" key="1">
    <citation type="journal article" date="2013" name="Genome Announc.">
        <title>Draft Genome Sequence of Agarivorans albus Strain MKT 106T, an Agarolytic Marine Bacterium.</title>
        <authorList>
            <person name="Yasuike M."/>
            <person name="Nakamura Y."/>
            <person name="Kai W."/>
            <person name="Fujiwara A."/>
            <person name="Fukui Y."/>
            <person name="Satomi M."/>
            <person name="Sano M."/>
        </authorList>
    </citation>
    <scope>NUCLEOTIDE SEQUENCE [LARGE SCALE GENOMIC DNA]</scope>
</reference>
<dbReference type="EMBL" id="BARX01000001">
    <property type="protein sequence ID" value="GAD00227.1"/>
    <property type="molecule type" value="Genomic_DNA"/>
</dbReference>
<keyword evidence="3" id="KW-1185">Reference proteome</keyword>
<sequence>MLNRLRLQLNYRRLKIHHQGNDMTAFLTTNQLSRILALSAGICLVKLWLLLISSSGEM</sequence>
<accession>R9PFV5</accession>
<name>R9PFV5_AGAAL</name>